<keyword evidence="6 12" id="KW-0547">Nucleotide-binding</keyword>
<keyword evidence="9 12" id="KW-0238">DNA-binding</keyword>
<keyword evidence="8 12" id="KW-0067">ATP-binding</keyword>
<dbReference type="CDD" id="cd03242">
    <property type="entry name" value="ABC_RecF"/>
    <property type="match status" value="1"/>
</dbReference>
<comment type="function">
    <text evidence="12 13">The RecF protein is involved in DNA metabolism; it is required for DNA replication and normal SOS inducibility. RecF binds preferentially to single-stranded, linear DNA. It also seems to bind ATP.</text>
</comment>
<dbReference type="SUPFAM" id="SSF52540">
    <property type="entry name" value="P-loop containing nucleoside triphosphate hydrolases"/>
    <property type="match status" value="1"/>
</dbReference>
<name>A0A1M5ANH1_9THEO</name>
<evidence type="ECO:0000256" key="2">
    <source>
        <dbReference type="ARBA" id="ARBA00008016"/>
    </source>
</evidence>
<comment type="similarity">
    <text evidence="2 12 13">Belongs to the RecF family.</text>
</comment>
<evidence type="ECO:0000256" key="7">
    <source>
        <dbReference type="ARBA" id="ARBA00022763"/>
    </source>
</evidence>
<proteinExistence type="inferred from homology"/>
<evidence type="ECO:0000256" key="3">
    <source>
        <dbReference type="ARBA" id="ARBA00020170"/>
    </source>
</evidence>
<organism evidence="15 16">
    <name type="scientific">Caldanaerobius fijiensis DSM 17918</name>
    <dbReference type="NCBI Taxonomy" id="1121256"/>
    <lineage>
        <taxon>Bacteria</taxon>
        <taxon>Bacillati</taxon>
        <taxon>Bacillota</taxon>
        <taxon>Clostridia</taxon>
        <taxon>Thermoanaerobacterales</taxon>
        <taxon>Thermoanaerobacteraceae</taxon>
        <taxon>Caldanaerobius</taxon>
    </lineage>
</organism>
<evidence type="ECO:0000256" key="11">
    <source>
        <dbReference type="ARBA" id="ARBA00023236"/>
    </source>
</evidence>
<keyword evidence="16" id="KW-1185">Reference proteome</keyword>
<dbReference type="InterPro" id="IPR042174">
    <property type="entry name" value="RecF_2"/>
</dbReference>
<dbReference type="InterPro" id="IPR027417">
    <property type="entry name" value="P-loop_NTPase"/>
</dbReference>
<evidence type="ECO:0000256" key="4">
    <source>
        <dbReference type="ARBA" id="ARBA00022490"/>
    </source>
</evidence>
<reference evidence="15 16" key="1">
    <citation type="submission" date="2016-11" db="EMBL/GenBank/DDBJ databases">
        <authorList>
            <person name="Jaros S."/>
            <person name="Januszkiewicz K."/>
            <person name="Wedrychowicz H."/>
        </authorList>
    </citation>
    <scope>NUCLEOTIDE SEQUENCE [LARGE SCALE GENOMIC DNA]</scope>
    <source>
        <strain evidence="15 16">DSM 17918</strain>
    </source>
</reference>
<dbReference type="EMBL" id="FQVH01000018">
    <property type="protein sequence ID" value="SHF31694.1"/>
    <property type="molecule type" value="Genomic_DNA"/>
</dbReference>
<dbReference type="GO" id="GO:0005737">
    <property type="term" value="C:cytoplasm"/>
    <property type="evidence" value="ECO:0007669"/>
    <property type="project" value="UniProtKB-SubCell"/>
</dbReference>
<evidence type="ECO:0000256" key="9">
    <source>
        <dbReference type="ARBA" id="ARBA00023125"/>
    </source>
</evidence>
<evidence type="ECO:0000313" key="16">
    <source>
        <dbReference type="Proteomes" id="UP000184088"/>
    </source>
</evidence>
<accession>A0A1M5ANH1</accession>
<dbReference type="Gene3D" id="1.20.1050.90">
    <property type="entry name" value="RecF/RecN/SMC, N-terminal domain"/>
    <property type="match status" value="1"/>
</dbReference>
<keyword evidence="11 12" id="KW-0742">SOS response</keyword>
<evidence type="ECO:0000259" key="14">
    <source>
        <dbReference type="Pfam" id="PF02463"/>
    </source>
</evidence>
<dbReference type="InterPro" id="IPR001238">
    <property type="entry name" value="DNA-binding_RecF"/>
</dbReference>
<evidence type="ECO:0000256" key="1">
    <source>
        <dbReference type="ARBA" id="ARBA00004496"/>
    </source>
</evidence>
<dbReference type="GO" id="GO:0009432">
    <property type="term" value="P:SOS response"/>
    <property type="evidence" value="ECO:0007669"/>
    <property type="project" value="UniProtKB-UniRule"/>
</dbReference>
<dbReference type="InterPro" id="IPR003395">
    <property type="entry name" value="RecF/RecN/SMC_N"/>
</dbReference>
<keyword evidence="7 12" id="KW-0227">DNA damage</keyword>
<dbReference type="GO" id="GO:0005524">
    <property type="term" value="F:ATP binding"/>
    <property type="evidence" value="ECO:0007669"/>
    <property type="project" value="UniProtKB-UniRule"/>
</dbReference>
<evidence type="ECO:0000256" key="6">
    <source>
        <dbReference type="ARBA" id="ARBA00022741"/>
    </source>
</evidence>
<feature type="domain" description="RecF/RecN/SMC N-terminal" evidence="14">
    <location>
        <begin position="2"/>
        <end position="333"/>
    </location>
</feature>
<dbReference type="PANTHER" id="PTHR32182:SF0">
    <property type="entry name" value="DNA REPLICATION AND REPAIR PROTEIN RECF"/>
    <property type="match status" value="1"/>
</dbReference>
<evidence type="ECO:0000256" key="12">
    <source>
        <dbReference type="HAMAP-Rule" id="MF_00365"/>
    </source>
</evidence>
<keyword evidence="5 12" id="KW-0235">DNA replication</keyword>
<feature type="binding site" evidence="12">
    <location>
        <begin position="30"/>
        <end position="37"/>
    </location>
    <ligand>
        <name>ATP</name>
        <dbReference type="ChEBI" id="CHEBI:30616"/>
    </ligand>
</feature>
<dbReference type="Pfam" id="PF02463">
    <property type="entry name" value="SMC_N"/>
    <property type="match status" value="1"/>
</dbReference>
<dbReference type="PROSITE" id="PS00618">
    <property type="entry name" value="RECF_2"/>
    <property type="match status" value="1"/>
</dbReference>
<keyword evidence="4 12" id="KW-0963">Cytoplasm</keyword>
<evidence type="ECO:0000256" key="8">
    <source>
        <dbReference type="ARBA" id="ARBA00022840"/>
    </source>
</evidence>
<dbReference type="AlphaFoldDB" id="A0A1M5ANH1"/>
<dbReference type="OrthoDB" id="9803889at2"/>
<evidence type="ECO:0000256" key="13">
    <source>
        <dbReference type="RuleBase" id="RU000578"/>
    </source>
</evidence>
<dbReference type="PANTHER" id="PTHR32182">
    <property type="entry name" value="DNA REPLICATION AND REPAIR PROTEIN RECF"/>
    <property type="match status" value="1"/>
</dbReference>
<keyword evidence="10 12" id="KW-0234">DNA repair</keyword>
<dbReference type="GO" id="GO:0000731">
    <property type="term" value="P:DNA synthesis involved in DNA repair"/>
    <property type="evidence" value="ECO:0007669"/>
    <property type="project" value="TreeGrafter"/>
</dbReference>
<dbReference type="InterPro" id="IPR018078">
    <property type="entry name" value="DNA-binding_RecF_CS"/>
</dbReference>
<dbReference type="Gene3D" id="3.40.50.300">
    <property type="entry name" value="P-loop containing nucleotide triphosphate hydrolases"/>
    <property type="match status" value="1"/>
</dbReference>
<gene>
    <name evidence="12" type="primary">recF</name>
    <name evidence="15" type="ORF">SAMN02746089_01679</name>
</gene>
<comment type="subcellular location">
    <subcellularLocation>
        <location evidence="1 12 13">Cytoplasm</location>
    </subcellularLocation>
</comment>
<dbReference type="GO" id="GO:0006260">
    <property type="term" value="P:DNA replication"/>
    <property type="evidence" value="ECO:0007669"/>
    <property type="project" value="UniProtKB-UniRule"/>
</dbReference>
<evidence type="ECO:0000256" key="10">
    <source>
        <dbReference type="ARBA" id="ARBA00023204"/>
    </source>
</evidence>
<evidence type="ECO:0000313" key="15">
    <source>
        <dbReference type="EMBL" id="SHF31694.1"/>
    </source>
</evidence>
<protein>
    <recommendedName>
        <fullName evidence="3 12">DNA replication and repair protein RecF</fullName>
    </recommendedName>
</protein>
<dbReference type="RefSeq" id="WP_073343930.1">
    <property type="nucleotide sequence ID" value="NZ_FQVH01000018.1"/>
</dbReference>
<dbReference type="HAMAP" id="MF_00365">
    <property type="entry name" value="RecF"/>
    <property type="match status" value="1"/>
</dbReference>
<dbReference type="GO" id="GO:0006302">
    <property type="term" value="P:double-strand break repair"/>
    <property type="evidence" value="ECO:0007669"/>
    <property type="project" value="TreeGrafter"/>
</dbReference>
<dbReference type="STRING" id="1121256.SAMN02746089_01679"/>
<evidence type="ECO:0000256" key="5">
    <source>
        <dbReference type="ARBA" id="ARBA00022705"/>
    </source>
</evidence>
<dbReference type="Proteomes" id="UP000184088">
    <property type="component" value="Unassembled WGS sequence"/>
</dbReference>
<sequence length="358" mass="42209">MFLKKLELDNFRNFEHITVSFNNGLNIILGKNAQGKSNLLEAITVCALGKSYRNAKNDDMVMYHHNSFFIKCTVDDIGSDKTIEVFYKKGDKKYIRLNGSTISNINELFGNLNVVVFIPDDLKLLKQGPYERRRFIDIDLIQIKPDYYYNVLQYGRVLKQRNNLLKNQKQYDMINIWDDQLVLYGSKIVRDRMAFIKKISQLLKEIHFDFMPEIKKVQLKYISNVVDSENIEDSYRKRLRDSIESDIRFKTTTCGPHRDDIRFFIDDMDARYFASQGQQRSLILSLKLAEMEIMKEDMGEYPVLLLDDVLSELDFERQESLLKILNKYQTIITGTHIQHNSNINAKKYIVENRDIKEF</sequence>
<dbReference type="NCBIfam" id="TIGR00611">
    <property type="entry name" value="recf"/>
    <property type="match status" value="1"/>
</dbReference>
<dbReference type="GO" id="GO:0003697">
    <property type="term" value="F:single-stranded DNA binding"/>
    <property type="evidence" value="ECO:0007669"/>
    <property type="project" value="UniProtKB-UniRule"/>
</dbReference>